<dbReference type="PANTHER" id="PTHR39181:SF1">
    <property type="entry name" value="TYROSINE-PROTEIN PHOSPHATASE YWQE"/>
    <property type="match status" value="1"/>
</dbReference>
<comment type="catalytic activity">
    <reaction evidence="4">
        <text>O-phospho-L-tyrosyl-[protein] + H2O = L-tyrosyl-[protein] + phosphate</text>
        <dbReference type="Rhea" id="RHEA:10684"/>
        <dbReference type="Rhea" id="RHEA-COMP:10136"/>
        <dbReference type="Rhea" id="RHEA-COMP:20101"/>
        <dbReference type="ChEBI" id="CHEBI:15377"/>
        <dbReference type="ChEBI" id="CHEBI:43474"/>
        <dbReference type="ChEBI" id="CHEBI:46858"/>
        <dbReference type="ChEBI" id="CHEBI:61978"/>
        <dbReference type="EC" id="3.1.3.48"/>
    </reaction>
</comment>
<accession>A0ABW6BB48</accession>
<dbReference type="EC" id="3.1.3.48" evidence="2"/>
<keyword evidence="3" id="KW-0378">Hydrolase</keyword>
<reference evidence="6" key="1">
    <citation type="journal article" date="2019" name="Int. J. Syst. Evol. Microbiol.">
        <title>The Global Catalogue of Microorganisms (GCM) 10K type strain sequencing project: providing services to taxonomists for standard genome sequencing and annotation.</title>
        <authorList>
            <consortium name="The Broad Institute Genomics Platform"/>
            <consortium name="The Broad Institute Genome Sequencing Center for Infectious Disease"/>
            <person name="Wu L."/>
            <person name="Ma J."/>
        </authorList>
    </citation>
    <scope>NUCLEOTIDE SEQUENCE [LARGE SCALE GENOMIC DNA]</scope>
    <source>
        <strain evidence="6">KCTC 23098</strain>
    </source>
</reference>
<dbReference type="RefSeq" id="WP_377613528.1">
    <property type="nucleotide sequence ID" value="NZ_JBHUPA010000039.1"/>
</dbReference>
<dbReference type="SUPFAM" id="SSF89550">
    <property type="entry name" value="PHP domain-like"/>
    <property type="match status" value="1"/>
</dbReference>
<gene>
    <name evidence="5" type="ORF">ACFS6J_27660</name>
</gene>
<dbReference type="Gene3D" id="3.20.20.140">
    <property type="entry name" value="Metal-dependent hydrolases"/>
    <property type="match status" value="1"/>
</dbReference>
<dbReference type="InterPro" id="IPR016667">
    <property type="entry name" value="Caps_polysacc_synth_CpsB/CapC"/>
</dbReference>
<dbReference type="Pfam" id="PF19567">
    <property type="entry name" value="CpsB_CapC"/>
    <property type="match status" value="1"/>
</dbReference>
<evidence type="ECO:0000256" key="1">
    <source>
        <dbReference type="ARBA" id="ARBA00005750"/>
    </source>
</evidence>
<proteinExistence type="inferred from homology"/>
<evidence type="ECO:0000256" key="2">
    <source>
        <dbReference type="ARBA" id="ARBA00013064"/>
    </source>
</evidence>
<evidence type="ECO:0000256" key="3">
    <source>
        <dbReference type="ARBA" id="ARBA00022801"/>
    </source>
</evidence>
<dbReference type="PANTHER" id="PTHR39181">
    <property type="entry name" value="TYROSINE-PROTEIN PHOSPHATASE YWQE"/>
    <property type="match status" value="1"/>
</dbReference>
<keyword evidence="6" id="KW-1185">Reference proteome</keyword>
<organism evidence="5 6">
    <name type="scientific">Olivibacter jilunii</name>
    <dbReference type="NCBI Taxonomy" id="985016"/>
    <lineage>
        <taxon>Bacteria</taxon>
        <taxon>Pseudomonadati</taxon>
        <taxon>Bacteroidota</taxon>
        <taxon>Sphingobacteriia</taxon>
        <taxon>Sphingobacteriales</taxon>
        <taxon>Sphingobacteriaceae</taxon>
        <taxon>Olivibacter</taxon>
    </lineage>
</organism>
<dbReference type="Proteomes" id="UP001597560">
    <property type="component" value="Unassembled WGS sequence"/>
</dbReference>
<name>A0ABW6BB48_9SPHI</name>
<comment type="similarity">
    <text evidence="1">Belongs to the metallo-dependent hydrolases superfamily. CpsB/CapC family.</text>
</comment>
<evidence type="ECO:0000313" key="5">
    <source>
        <dbReference type="EMBL" id="MFD2965608.1"/>
    </source>
</evidence>
<evidence type="ECO:0000256" key="4">
    <source>
        <dbReference type="ARBA" id="ARBA00051722"/>
    </source>
</evidence>
<dbReference type="InterPro" id="IPR016195">
    <property type="entry name" value="Pol/histidinol_Pase-like"/>
</dbReference>
<dbReference type="EMBL" id="JBHUPA010000039">
    <property type="protein sequence ID" value="MFD2965608.1"/>
    <property type="molecule type" value="Genomic_DNA"/>
</dbReference>
<comment type="caution">
    <text evidence="5">The sequence shown here is derived from an EMBL/GenBank/DDBJ whole genome shotgun (WGS) entry which is preliminary data.</text>
</comment>
<evidence type="ECO:0000313" key="6">
    <source>
        <dbReference type="Proteomes" id="UP001597560"/>
    </source>
</evidence>
<sequence length="256" mass="29900">MRKSFMLMRRTVMFNLFRRSGHANLEWVGVDIHSHLLPGIDDGAPNVSVSLLFLKKLLSLGLKEFILTPHIYDEVFPNTQETIDYAHNKLYTEMEEAGLGDVYTHSSAEYMLGEKFDLLLDRRHLRPFPTNHLLVEVPWLAEPIQLERTIANIVERGYRPIIAHPERYNFYHSRLIMYHQLKEMGCALQLNLLSPIGYYGQKAAEAAHYLIENSMYDFLGTDLHHDRQLHKILKYVKSGNAYKDLGRLRLRNHELL</sequence>
<protein>
    <recommendedName>
        <fullName evidence="2">protein-tyrosine-phosphatase</fullName>
        <ecNumber evidence="2">3.1.3.48</ecNumber>
    </recommendedName>
</protein>